<keyword evidence="2" id="KW-1185">Reference proteome</keyword>
<dbReference type="EMBL" id="CM042882">
    <property type="protein sequence ID" value="KAI4381586.1"/>
    <property type="molecule type" value="Genomic_DNA"/>
</dbReference>
<gene>
    <name evidence="1" type="ORF">MLD38_007647</name>
</gene>
<comment type="caution">
    <text evidence="1">The sequence shown here is derived from an EMBL/GenBank/DDBJ whole genome shotgun (WGS) entry which is preliminary data.</text>
</comment>
<organism evidence="1 2">
    <name type="scientific">Melastoma candidum</name>
    <dbReference type="NCBI Taxonomy" id="119954"/>
    <lineage>
        <taxon>Eukaryota</taxon>
        <taxon>Viridiplantae</taxon>
        <taxon>Streptophyta</taxon>
        <taxon>Embryophyta</taxon>
        <taxon>Tracheophyta</taxon>
        <taxon>Spermatophyta</taxon>
        <taxon>Magnoliopsida</taxon>
        <taxon>eudicotyledons</taxon>
        <taxon>Gunneridae</taxon>
        <taxon>Pentapetalae</taxon>
        <taxon>rosids</taxon>
        <taxon>malvids</taxon>
        <taxon>Myrtales</taxon>
        <taxon>Melastomataceae</taxon>
        <taxon>Melastomatoideae</taxon>
        <taxon>Melastomateae</taxon>
        <taxon>Melastoma</taxon>
    </lineage>
</organism>
<proteinExistence type="predicted"/>
<reference evidence="2" key="1">
    <citation type="journal article" date="2023" name="Front. Plant Sci.">
        <title>Chromosomal-level genome assembly of Melastoma candidum provides insights into trichome evolution.</title>
        <authorList>
            <person name="Zhong Y."/>
            <person name="Wu W."/>
            <person name="Sun C."/>
            <person name="Zou P."/>
            <person name="Liu Y."/>
            <person name="Dai S."/>
            <person name="Zhou R."/>
        </authorList>
    </citation>
    <scope>NUCLEOTIDE SEQUENCE [LARGE SCALE GENOMIC DNA]</scope>
</reference>
<sequence length="242" mass="26381">MSISSGVMQCLELWYTATLVLLAGYLQNAPVSVSAFSICVNIVVFVFMICLGFQASVSVRVSNELGAGNAEAANFSVKVNLMTSITVGVIFSIVCLGFIEQIASLFTDDEEVARRVCSLSGFLALAILVYSAQPVYCGVAIGCGRQTMAAWVNFVSFYMVGIPLGVVLAYVALWQVKGMWIGLLIGLATQTVVLAVIVWKTDWEQQVAIAYERVNRWLLRPEIKGGETLKSGEPEKWGRWTN</sequence>
<evidence type="ECO:0000313" key="2">
    <source>
        <dbReference type="Proteomes" id="UP001057402"/>
    </source>
</evidence>
<dbReference type="Proteomes" id="UP001057402">
    <property type="component" value="Chromosome 3"/>
</dbReference>
<accession>A0ACB9RQY6</accession>
<name>A0ACB9RQY6_9MYRT</name>
<evidence type="ECO:0000313" key="1">
    <source>
        <dbReference type="EMBL" id="KAI4381586.1"/>
    </source>
</evidence>
<protein>
    <submittedName>
        <fullName evidence="1">Uncharacterized protein</fullName>
    </submittedName>
</protein>